<keyword evidence="1" id="KW-0472">Membrane</keyword>
<keyword evidence="1" id="KW-0812">Transmembrane</keyword>
<keyword evidence="1" id="KW-1133">Transmembrane helix</keyword>
<evidence type="ECO:0000313" key="2">
    <source>
        <dbReference type="EMBL" id="CEL00096.1"/>
    </source>
</evidence>
<proteinExistence type="predicted"/>
<evidence type="ECO:0000256" key="1">
    <source>
        <dbReference type="SAM" id="Phobius"/>
    </source>
</evidence>
<sequence length="101" mass="11335">FIHGEDIDTNEIIPADKLLSMIDQKSALLMAILNEYNILQIIPTHKDNSANELVEKLKMALILVCVVLGAICIILAVVLYYVCKRYQRKLKAAKAMAYVNS</sequence>
<organism evidence="2">
    <name type="scientific">Arion vulgaris</name>
    <dbReference type="NCBI Taxonomy" id="1028688"/>
    <lineage>
        <taxon>Eukaryota</taxon>
        <taxon>Metazoa</taxon>
        <taxon>Spiralia</taxon>
        <taxon>Lophotrochozoa</taxon>
        <taxon>Mollusca</taxon>
        <taxon>Gastropoda</taxon>
        <taxon>Heterobranchia</taxon>
        <taxon>Euthyneura</taxon>
        <taxon>Panpulmonata</taxon>
        <taxon>Eupulmonata</taxon>
        <taxon>Stylommatophora</taxon>
        <taxon>Helicina</taxon>
        <taxon>Arionoidea</taxon>
        <taxon>Arionidae</taxon>
        <taxon>Arion</taxon>
    </lineage>
</organism>
<feature type="transmembrane region" description="Helical" evidence="1">
    <location>
        <begin position="59"/>
        <end position="82"/>
    </location>
</feature>
<feature type="non-terminal residue" evidence="2">
    <location>
        <position position="1"/>
    </location>
</feature>
<name>A0A0B7C654_9EUPU</name>
<feature type="non-terminal residue" evidence="2">
    <location>
        <position position="101"/>
    </location>
</feature>
<dbReference type="AlphaFoldDB" id="A0A0B7C654"/>
<protein>
    <submittedName>
        <fullName evidence="2">Uncharacterized protein</fullName>
    </submittedName>
</protein>
<dbReference type="EMBL" id="HACG01053225">
    <property type="protein sequence ID" value="CEL00096.1"/>
    <property type="molecule type" value="Transcribed_RNA"/>
</dbReference>
<accession>A0A0B7C654</accession>
<gene>
    <name evidence="2" type="primary">ORF222840</name>
</gene>
<reference evidence="2" key="1">
    <citation type="submission" date="2014-12" db="EMBL/GenBank/DDBJ databases">
        <title>Insight into the proteome of Arion vulgaris.</title>
        <authorList>
            <person name="Aradska J."/>
            <person name="Bulat T."/>
            <person name="Smidak R."/>
            <person name="Sarate P."/>
            <person name="Gangsoo J."/>
            <person name="Sialana F."/>
            <person name="Bilban M."/>
            <person name="Lubec G."/>
        </authorList>
    </citation>
    <scope>NUCLEOTIDE SEQUENCE</scope>
    <source>
        <tissue evidence="2">Skin</tissue>
    </source>
</reference>